<evidence type="ECO:0000313" key="2">
    <source>
        <dbReference type="Proteomes" id="UP000253772"/>
    </source>
</evidence>
<dbReference type="EMBL" id="CP037900">
    <property type="protein sequence ID" value="QBP09406.1"/>
    <property type="molecule type" value="Genomic_DNA"/>
</dbReference>
<dbReference type="SUPFAM" id="SSF46785">
    <property type="entry name" value="Winged helix' DNA-binding domain"/>
    <property type="match status" value="1"/>
</dbReference>
<dbReference type="RefSeq" id="WP_017514406.1">
    <property type="nucleotide sequence ID" value="NZ_CP037900.1"/>
</dbReference>
<gene>
    <name evidence="1" type="ORF">DDF84_006360</name>
</gene>
<sequence length="173" mass="19071">MQPKALDTHEPVVLALVEAVTAWQGALEQTLGVSGLTYPKWLLLRAIRHEEFVRGKPCETAIFLDVAQSEHMLGELSDDGWLSFDADGTPRIAPASVARMKRAAQAIKALHSVSAGQFSTSERAALSSLLHRMTTTLEDHVARHIRHAAWERDEMSMVVPDELRRVAQQAIAA</sequence>
<dbReference type="Gene3D" id="1.10.10.10">
    <property type="entry name" value="Winged helix-like DNA-binding domain superfamily/Winged helix DNA-binding domain"/>
    <property type="match status" value="1"/>
</dbReference>
<dbReference type="Proteomes" id="UP000253772">
    <property type="component" value="Chromosome c1"/>
</dbReference>
<dbReference type="AlphaFoldDB" id="A0A482IN86"/>
<protein>
    <submittedName>
        <fullName evidence="1">MarR family transcriptional regulator</fullName>
    </submittedName>
</protein>
<dbReference type="InterPro" id="IPR036388">
    <property type="entry name" value="WH-like_DNA-bd_sf"/>
</dbReference>
<dbReference type="InterPro" id="IPR036390">
    <property type="entry name" value="WH_DNA-bd_sf"/>
</dbReference>
<reference evidence="1 2" key="1">
    <citation type="submission" date="2019-03" db="EMBL/GenBank/DDBJ databases">
        <title>Comparative insights into the high quality Complete genome sequence of highly metal resistant Cupriavidus metallidurans strain BS1 isolated from a gold-copper mine.</title>
        <authorList>
            <person name="Mazhar H.S."/>
            <person name="Rensing C."/>
        </authorList>
    </citation>
    <scope>NUCLEOTIDE SEQUENCE [LARGE SCALE GENOMIC DNA]</scope>
    <source>
        <strain evidence="1 2">BS1</strain>
    </source>
</reference>
<dbReference type="OrthoDB" id="8964156at2"/>
<evidence type="ECO:0000313" key="1">
    <source>
        <dbReference type="EMBL" id="QBP09406.1"/>
    </source>
</evidence>
<name>A0A482IN86_9BURK</name>
<organism evidence="1 2">
    <name type="scientific">Cupriavidus metallidurans</name>
    <dbReference type="NCBI Taxonomy" id="119219"/>
    <lineage>
        <taxon>Bacteria</taxon>
        <taxon>Pseudomonadati</taxon>
        <taxon>Pseudomonadota</taxon>
        <taxon>Betaproteobacteria</taxon>
        <taxon>Burkholderiales</taxon>
        <taxon>Burkholderiaceae</taxon>
        <taxon>Cupriavidus</taxon>
    </lineage>
</organism>
<accession>A0A482IN86</accession>
<proteinExistence type="predicted"/>